<proteinExistence type="predicted"/>
<reference evidence="1" key="1">
    <citation type="journal article" date="2014" name="Front. Microbiol.">
        <title>High frequency of phylogenetically diverse reductive dehalogenase-homologous genes in deep subseafloor sedimentary metagenomes.</title>
        <authorList>
            <person name="Kawai M."/>
            <person name="Futagami T."/>
            <person name="Toyoda A."/>
            <person name="Takaki Y."/>
            <person name="Nishi S."/>
            <person name="Hori S."/>
            <person name="Arai W."/>
            <person name="Tsubouchi T."/>
            <person name="Morono Y."/>
            <person name="Uchiyama I."/>
            <person name="Ito T."/>
            <person name="Fujiyama A."/>
            <person name="Inagaki F."/>
            <person name="Takami H."/>
        </authorList>
    </citation>
    <scope>NUCLEOTIDE SEQUENCE</scope>
    <source>
        <strain evidence="1">Expedition CK06-06</strain>
    </source>
</reference>
<dbReference type="EMBL" id="BART01010511">
    <property type="protein sequence ID" value="GAG89224.1"/>
    <property type="molecule type" value="Genomic_DNA"/>
</dbReference>
<gene>
    <name evidence="1" type="ORF">S01H4_22818</name>
</gene>
<dbReference type="AlphaFoldDB" id="X1B0J2"/>
<comment type="caution">
    <text evidence="1">The sequence shown here is derived from an EMBL/GenBank/DDBJ whole genome shotgun (WGS) entry which is preliminary data.</text>
</comment>
<accession>X1B0J2</accession>
<sequence length="54" mass="5897">MLSVSQKLEDAIKEIESGVDVLGRDLEDREEIRKNCAILDETCNDCGENCPAAG</sequence>
<protein>
    <submittedName>
        <fullName evidence="1">Uncharacterized protein</fullName>
    </submittedName>
</protein>
<evidence type="ECO:0000313" key="1">
    <source>
        <dbReference type="EMBL" id="GAG89224.1"/>
    </source>
</evidence>
<name>X1B0J2_9ZZZZ</name>
<organism evidence="1">
    <name type="scientific">marine sediment metagenome</name>
    <dbReference type="NCBI Taxonomy" id="412755"/>
    <lineage>
        <taxon>unclassified sequences</taxon>
        <taxon>metagenomes</taxon>
        <taxon>ecological metagenomes</taxon>
    </lineage>
</organism>